<organism evidence="1">
    <name type="scientific">Solanum chilense</name>
    <name type="common">Tomato</name>
    <name type="synonym">Lycopersicon chilense</name>
    <dbReference type="NCBI Taxonomy" id="4083"/>
    <lineage>
        <taxon>Eukaryota</taxon>
        <taxon>Viridiplantae</taxon>
        <taxon>Streptophyta</taxon>
        <taxon>Embryophyta</taxon>
        <taxon>Tracheophyta</taxon>
        <taxon>Spermatophyta</taxon>
        <taxon>Magnoliopsida</taxon>
        <taxon>eudicotyledons</taxon>
        <taxon>Gunneridae</taxon>
        <taxon>Pentapetalae</taxon>
        <taxon>asterids</taxon>
        <taxon>lamiids</taxon>
        <taxon>Solanales</taxon>
        <taxon>Solanaceae</taxon>
        <taxon>Solanoideae</taxon>
        <taxon>Solaneae</taxon>
        <taxon>Solanum</taxon>
        <taxon>Solanum subgen. Lycopersicon</taxon>
    </lineage>
</organism>
<evidence type="ECO:0000313" key="1">
    <source>
        <dbReference type="EMBL" id="TMW81575.1"/>
    </source>
</evidence>
<dbReference type="AlphaFoldDB" id="A0A6N2AH36"/>
<dbReference type="EMBL" id="RXGB01023365">
    <property type="protein sequence ID" value="TMW81575.1"/>
    <property type="molecule type" value="Genomic_DNA"/>
</dbReference>
<gene>
    <name evidence="1" type="ORF">EJD97_008840</name>
</gene>
<comment type="caution">
    <text evidence="1">The sequence shown here is derived from an EMBL/GenBank/DDBJ whole genome shotgun (WGS) entry which is preliminary data.</text>
</comment>
<name>A0A6N2AH36_SOLCI</name>
<proteinExistence type="predicted"/>
<accession>A0A6N2AH36</accession>
<reference evidence="1" key="1">
    <citation type="submission" date="2019-05" db="EMBL/GenBank/DDBJ databases">
        <title>The de novo reference genome and transcriptome assemblies of the wild tomato species Solanum chilense.</title>
        <authorList>
            <person name="Stam R."/>
            <person name="Nosenko T."/>
            <person name="Hoerger A.C."/>
            <person name="Stephan W."/>
            <person name="Seidel M.A."/>
            <person name="Kuhn J.M.M."/>
            <person name="Haberer G."/>
            <person name="Tellier A."/>
        </authorList>
    </citation>
    <scope>NUCLEOTIDE SEQUENCE</scope>
    <source>
        <tissue evidence="1">Mature leaves</tissue>
    </source>
</reference>
<sequence length="54" mass="5976">MAGRTVTGVTDRHRFFSGNLVSEPCDDLQDGPSQARWAITGCVIPVWVGFLYTF</sequence>
<protein>
    <submittedName>
        <fullName evidence="1">Uncharacterized protein</fullName>
    </submittedName>
</protein>